<gene>
    <name evidence="1" type="ORF">NBRC116591_37650</name>
</gene>
<keyword evidence="2" id="KW-1185">Reference proteome</keyword>
<proteinExistence type="predicted"/>
<name>A0ABQ0AE70_9GAMM</name>
<accession>A0ABQ0AE70</accession>
<protein>
    <submittedName>
        <fullName evidence="1">Uncharacterized protein</fullName>
    </submittedName>
</protein>
<evidence type="ECO:0000313" key="2">
    <source>
        <dbReference type="Proteomes" id="UP001465153"/>
    </source>
</evidence>
<dbReference type="EMBL" id="BAABWN010000017">
    <property type="protein sequence ID" value="GAA6169953.1"/>
    <property type="molecule type" value="Genomic_DNA"/>
</dbReference>
<organism evidence="1 2">
    <name type="scientific">Sessilibacter corallicola</name>
    <dbReference type="NCBI Taxonomy" id="2904075"/>
    <lineage>
        <taxon>Bacteria</taxon>
        <taxon>Pseudomonadati</taxon>
        <taxon>Pseudomonadota</taxon>
        <taxon>Gammaproteobacteria</taxon>
        <taxon>Cellvibrionales</taxon>
        <taxon>Cellvibrionaceae</taxon>
        <taxon>Sessilibacter</taxon>
    </lineage>
</organism>
<reference evidence="1 2" key="1">
    <citation type="submission" date="2024-04" db="EMBL/GenBank/DDBJ databases">
        <title>Draft genome sequence of Sessilibacter corallicola NBRC 116591.</title>
        <authorList>
            <person name="Miyakawa T."/>
            <person name="Kusuya Y."/>
            <person name="Miura T."/>
        </authorList>
    </citation>
    <scope>NUCLEOTIDE SEQUENCE [LARGE SCALE GENOMIC DNA]</scope>
    <source>
        <strain evidence="1 2">KU-00831-HH</strain>
    </source>
</reference>
<dbReference type="Proteomes" id="UP001465153">
    <property type="component" value="Unassembled WGS sequence"/>
</dbReference>
<evidence type="ECO:0000313" key="1">
    <source>
        <dbReference type="EMBL" id="GAA6169953.1"/>
    </source>
</evidence>
<sequence length="57" mass="6898">MYGTECTPRIVEGYLNFNMPEFLDEVRNLKHTVNVFGIFNVQQFHYLNYTCWIEFKS</sequence>
<comment type="caution">
    <text evidence="1">The sequence shown here is derived from an EMBL/GenBank/DDBJ whole genome shotgun (WGS) entry which is preliminary data.</text>
</comment>